<comment type="caution">
    <text evidence="7">The sequence shown here is derived from an EMBL/GenBank/DDBJ whole genome shotgun (WGS) entry which is preliminary data.</text>
</comment>
<dbReference type="Pfam" id="PF00990">
    <property type="entry name" value="GGDEF"/>
    <property type="match status" value="1"/>
</dbReference>
<dbReference type="InterPro" id="IPR003018">
    <property type="entry name" value="GAF"/>
</dbReference>
<dbReference type="Gene3D" id="3.40.50.2300">
    <property type="match status" value="2"/>
</dbReference>
<dbReference type="AlphaFoldDB" id="A0A7V3ZIS2"/>
<dbReference type="CDD" id="cd01949">
    <property type="entry name" value="GGDEF"/>
    <property type="match status" value="1"/>
</dbReference>
<dbReference type="GO" id="GO:0003824">
    <property type="term" value="F:catalytic activity"/>
    <property type="evidence" value="ECO:0007669"/>
    <property type="project" value="UniProtKB-ARBA"/>
</dbReference>
<name>A0A7V3ZIS2_DICTH</name>
<dbReference type="SMART" id="SM00267">
    <property type="entry name" value="GGDEF"/>
    <property type="match status" value="1"/>
</dbReference>
<dbReference type="SUPFAM" id="SSF109604">
    <property type="entry name" value="HD-domain/PDEase-like"/>
    <property type="match status" value="1"/>
</dbReference>
<feature type="domain" description="HD" evidence="5">
    <location>
        <begin position="906"/>
        <end position="1028"/>
    </location>
</feature>
<evidence type="ECO:0000256" key="3">
    <source>
        <dbReference type="ARBA" id="ARBA00023163"/>
    </source>
</evidence>
<dbReference type="Pfam" id="PF13492">
    <property type="entry name" value="GAF_3"/>
    <property type="match status" value="1"/>
</dbReference>
<dbReference type="PROSITE" id="PS51831">
    <property type="entry name" value="HD"/>
    <property type="match status" value="1"/>
</dbReference>
<dbReference type="EMBL" id="DTDV01000014">
    <property type="protein sequence ID" value="HGK23759.1"/>
    <property type="molecule type" value="Genomic_DNA"/>
</dbReference>
<dbReference type="Pfam" id="PF13487">
    <property type="entry name" value="HD_5"/>
    <property type="match status" value="1"/>
</dbReference>
<dbReference type="InterPro" id="IPR028082">
    <property type="entry name" value="Peripla_BP_I"/>
</dbReference>
<dbReference type="Gene3D" id="3.30.450.40">
    <property type="match status" value="1"/>
</dbReference>
<dbReference type="Gene3D" id="1.10.3210.10">
    <property type="entry name" value="Hypothetical protein af1432"/>
    <property type="match status" value="1"/>
</dbReference>
<dbReference type="GO" id="GO:0000976">
    <property type="term" value="F:transcription cis-regulatory region binding"/>
    <property type="evidence" value="ECO:0007669"/>
    <property type="project" value="TreeGrafter"/>
</dbReference>
<dbReference type="PANTHER" id="PTHR30146:SF24">
    <property type="entry name" value="XYLOSE OPERON REGULATORY PROTEIN"/>
    <property type="match status" value="1"/>
</dbReference>
<evidence type="ECO:0000313" key="7">
    <source>
        <dbReference type="EMBL" id="HGK23759.1"/>
    </source>
</evidence>
<evidence type="ECO:0000256" key="2">
    <source>
        <dbReference type="ARBA" id="ARBA00023125"/>
    </source>
</evidence>
<evidence type="ECO:0000259" key="6">
    <source>
        <dbReference type="PROSITE" id="PS51832"/>
    </source>
</evidence>
<keyword evidence="2" id="KW-0238">DNA-binding</keyword>
<dbReference type="InterPro" id="IPR043128">
    <property type="entry name" value="Rev_trsase/Diguanyl_cyclase"/>
</dbReference>
<gene>
    <name evidence="7" type="ORF">ENU78_04830</name>
</gene>
<keyword evidence="3" id="KW-0804">Transcription</keyword>
<sequence length="1073" mass="123529">MRRNIGIFVDNLNVYQWNILKGIFAYAEKNNINLYCVVGKPLNSPFDYEKSANKIYYLISKKDINGLIIFTSALSSHTPNEEIVRFCKLFSEEIPIVSIGLPLEKVPSFSVDNIKGFRELLTHLIEDHGYTKFAFITGPMDNIEARIRYKVFMEVMSKYDIKVPEDHIYYGNFLHEAGKEAIRTFFDERKIRPEIIVSSNDDMALSAIEELKKRNFLIPEDIKITGFDDVEEASFITPPLTTVRQPLFEMGEKAIKTLMEIIEGREVQNIEPLPTKLIIRDSCGCKYSALDRAKVEVKKINLNFGLEKLEKLKEEFIKVANEVPYDLEKDEILNLYENFLKSLKEKAPEPFLNYLQKLLKIKELINPQLGYFQDYISILRRFLIYYIEKEDLIFAENLWHQARVMISDYAERSQGYQKARLEEDFQELTGFGINLISSFDKSSIINSLKENLPNLGIKSFYIIEQEDSQNKKNLLFGLSEDSEYKDIDFSNGLIPKNVLPKRRFTYIVEPLYFQDTFFGYALFEFSNLHRFFYEILRAQISSGIQGARLFEERKEYENQLIEHIKELSILNEIGNTITSSIELELIWDLVSSKIANLFDYNVFYLILLDEEKDLLDIKVKKVKKGNGKLSDSDKKIIMDSIKNNKPILIKGQRKNIICVPLITGRGVKGAIFLKHEKDIYTEKTLNLLKTIANYISIAIENALLFEETKKLATIDPLTGILNRRALEEAFNKDVERAKRYNRPLSAIVIDVDDFKLFNDTYGHLFGDQVLKELAKTLRNSCRKTDIVGRYGGDEFCIILPETNLQGATKFAERLLKNIRNLTVVTPDNNKIPIKVSIGVASYPDDTYEPEKLLTLADTTMYKAKTSGGDSFATISYSYKTPISKEAPNFDVFLSLINAIDSKDNYTYVHCNDVAKYARKIGEKLGLSKDDLEILELAGKLHDIGKIGIPSEILKKPGPLTEEEWKIIKEHPRLGYLILNQLPKMEKLLQAILYHHERYDGKGYPQSLEGKEIPLIARILAVADAYSAMKTDRPYRKGLSKKEIISEIKKNMGKQFDPEIAQVFLELLEKGDIE</sequence>
<dbReference type="SUPFAM" id="SSF55781">
    <property type="entry name" value="GAF domain-like"/>
    <property type="match status" value="1"/>
</dbReference>
<reference evidence="7" key="1">
    <citation type="journal article" date="2020" name="mSystems">
        <title>Genome- and Community-Level Interaction Insights into Carbon Utilization and Element Cycling Functions of Hydrothermarchaeota in Hydrothermal Sediment.</title>
        <authorList>
            <person name="Zhou Z."/>
            <person name="Liu Y."/>
            <person name="Xu W."/>
            <person name="Pan J."/>
            <person name="Luo Z.H."/>
            <person name="Li M."/>
        </authorList>
    </citation>
    <scope>NUCLEOTIDE SEQUENCE [LARGE SCALE GENOMIC DNA]</scope>
    <source>
        <strain evidence="7">SpSt-70</strain>
    </source>
</reference>
<dbReference type="SMART" id="SM00471">
    <property type="entry name" value="HDc"/>
    <property type="match status" value="1"/>
</dbReference>
<dbReference type="SUPFAM" id="SSF53822">
    <property type="entry name" value="Periplasmic binding protein-like I"/>
    <property type="match status" value="1"/>
</dbReference>
<accession>A0A7V3ZIS2</accession>
<feature type="domain" description="GGDEF" evidence="4">
    <location>
        <begin position="742"/>
        <end position="876"/>
    </location>
</feature>
<dbReference type="SUPFAM" id="SSF55073">
    <property type="entry name" value="Nucleotide cyclase"/>
    <property type="match status" value="1"/>
</dbReference>
<dbReference type="InterPro" id="IPR037522">
    <property type="entry name" value="HD_GYP_dom"/>
</dbReference>
<dbReference type="CDD" id="cd00077">
    <property type="entry name" value="HDc"/>
    <property type="match status" value="1"/>
</dbReference>
<dbReference type="InterPro" id="IPR000160">
    <property type="entry name" value="GGDEF_dom"/>
</dbReference>
<dbReference type="InterPro" id="IPR029787">
    <property type="entry name" value="Nucleotide_cyclase"/>
</dbReference>
<protein>
    <submittedName>
        <fullName evidence="7">Diguanylate cyclase</fullName>
    </submittedName>
</protein>
<dbReference type="InterPro" id="IPR003607">
    <property type="entry name" value="HD/PDEase_dom"/>
</dbReference>
<keyword evidence="1" id="KW-0805">Transcription regulation</keyword>
<dbReference type="PROSITE" id="PS50887">
    <property type="entry name" value="GGDEF"/>
    <property type="match status" value="1"/>
</dbReference>
<proteinExistence type="predicted"/>
<organism evidence="7">
    <name type="scientific">Dictyoglomus thermophilum</name>
    <dbReference type="NCBI Taxonomy" id="14"/>
    <lineage>
        <taxon>Bacteria</taxon>
        <taxon>Pseudomonadati</taxon>
        <taxon>Dictyoglomota</taxon>
        <taxon>Dictyoglomia</taxon>
        <taxon>Dictyoglomales</taxon>
        <taxon>Dictyoglomaceae</taxon>
        <taxon>Dictyoglomus</taxon>
    </lineage>
</organism>
<dbReference type="InterPro" id="IPR006674">
    <property type="entry name" value="HD_domain"/>
</dbReference>
<dbReference type="Gene3D" id="3.30.70.270">
    <property type="match status" value="1"/>
</dbReference>
<dbReference type="Pfam" id="PF13377">
    <property type="entry name" value="Peripla_BP_3"/>
    <property type="match status" value="1"/>
</dbReference>
<dbReference type="PANTHER" id="PTHR30146">
    <property type="entry name" value="LACI-RELATED TRANSCRIPTIONAL REPRESSOR"/>
    <property type="match status" value="1"/>
</dbReference>
<feature type="domain" description="HD-GYP" evidence="6">
    <location>
        <begin position="884"/>
        <end position="1073"/>
    </location>
</feature>
<dbReference type="PROSITE" id="PS51832">
    <property type="entry name" value="HD_GYP"/>
    <property type="match status" value="1"/>
</dbReference>
<dbReference type="InterPro" id="IPR029016">
    <property type="entry name" value="GAF-like_dom_sf"/>
</dbReference>
<dbReference type="GO" id="GO:0003700">
    <property type="term" value="F:DNA-binding transcription factor activity"/>
    <property type="evidence" value="ECO:0007669"/>
    <property type="project" value="TreeGrafter"/>
</dbReference>
<dbReference type="RefSeq" id="WP_149122437.1">
    <property type="nucleotide sequence ID" value="NZ_VTFL01000001.1"/>
</dbReference>
<dbReference type="FunFam" id="3.30.70.270:FF:000001">
    <property type="entry name" value="Diguanylate cyclase domain protein"/>
    <property type="match status" value="1"/>
</dbReference>
<dbReference type="NCBIfam" id="TIGR00254">
    <property type="entry name" value="GGDEF"/>
    <property type="match status" value="1"/>
</dbReference>
<evidence type="ECO:0000256" key="1">
    <source>
        <dbReference type="ARBA" id="ARBA00023015"/>
    </source>
</evidence>
<dbReference type="InterPro" id="IPR046335">
    <property type="entry name" value="LacI/GalR-like_sensor"/>
</dbReference>
<dbReference type="CDD" id="cd06267">
    <property type="entry name" value="PBP1_LacI_sugar_binding-like"/>
    <property type="match status" value="1"/>
</dbReference>
<evidence type="ECO:0000259" key="4">
    <source>
        <dbReference type="PROSITE" id="PS50887"/>
    </source>
</evidence>
<evidence type="ECO:0000259" key="5">
    <source>
        <dbReference type="PROSITE" id="PS51831"/>
    </source>
</evidence>